<protein>
    <submittedName>
        <fullName evidence="2">Uncharacterized protein</fullName>
    </submittedName>
</protein>
<gene>
    <name evidence="2" type="ORF">FHS42_000945</name>
</gene>
<dbReference type="Proteomes" id="UP000588098">
    <property type="component" value="Unassembled WGS sequence"/>
</dbReference>
<dbReference type="AlphaFoldDB" id="A0A7W9Q5B5"/>
<comment type="caution">
    <text evidence="2">The sequence shown here is derived from an EMBL/GenBank/DDBJ whole genome shotgun (WGS) entry which is preliminary data.</text>
</comment>
<keyword evidence="3" id="KW-1185">Reference proteome</keyword>
<evidence type="ECO:0000256" key="1">
    <source>
        <dbReference type="SAM" id="MobiDB-lite"/>
    </source>
</evidence>
<organism evidence="2 3">
    <name type="scientific">Streptomyces zagrosensis</name>
    <dbReference type="NCBI Taxonomy" id="1042984"/>
    <lineage>
        <taxon>Bacteria</taxon>
        <taxon>Bacillati</taxon>
        <taxon>Actinomycetota</taxon>
        <taxon>Actinomycetes</taxon>
        <taxon>Kitasatosporales</taxon>
        <taxon>Streptomycetaceae</taxon>
        <taxon>Streptomyces</taxon>
    </lineage>
</organism>
<evidence type="ECO:0000313" key="3">
    <source>
        <dbReference type="Proteomes" id="UP000588098"/>
    </source>
</evidence>
<dbReference type="EMBL" id="JACHJL010000002">
    <property type="protein sequence ID" value="MBB5933919.1"/>
    <property type="molecule type" value="Genomic_DNA"/>
</dbReference>
<dbReference type="InterPro" id="IPR046175">
    <property type="entry name" value="DUF6177"/>
</dbReference>
<accession>A0A7W9Q5B5</accession>
<sequence length="491" mass="50913">MTKDVIALTERMPQAWSLMAGLVSGGPDMTMATAADGAVVQLCDADGRPLVSIETPLLIRVPGEAARLLDVRVEGPVWWTEIRAATAAQRSGRLAGVIASRLVSQLGGSVWPREAAVTDFGRPVTDVASATAPAAAQPAVDVLSDKVAVVIQDRPLVAMTSWLAEALEAAVSSDRGLQIVTQASARLTLPLRAALSGAPNRWVVGDGVGGYYDGLSGSELRWTDGAFVATGVPAPAFLAAGESQITGCQLALSFRTRKPAEADLLLGGALECAWRRLTGGPPHGWGSAEPAGQPWSRPELTDFVRERSPQPTWTVAVGSPDHPALATLRTGLTTGGVEEDATLTLGFPSPADEPDSDCFADLVAELAAEHGLVSLLVQRRAARADLTVPPVLEGAPVPLGFALGRDDVRAIGVTAARRPPSLARPVQLGSRDKAAFYYPLDASAAGPGWASLERLMSYLYGDALAGVRVAPAAADDEERSGPGNAGSAAPK</sequence>
<proteinExistence type="predicted"/>
<feature type="region of interest" description="Disordered" evidence="1">
    <location>
        <begin position="471"/>
        <end position="491"/>
    </location>
</feature>
<name>A0A7W9Q5B5_9ACTN</name>
<evidence type="ECO:0000313" key="2">
    <source>
        <dbReference type="EMBL" id="MBB5933919.1"/>
    </source>
</evidence>
<dbReference type="Pfam" id="PF19674">
    <property type="entry name" value="DUF6177"/>
    <property type="match status" value="1"/>
</dbReference>
<dbReference type="RefSeq" id="WP_184569231.1">
    <property type="nucleotide sequence ID" value="NZ_JACHJL010000002.1"/>
</dbReference>
<reference evidence="2 3" key="1">
    <citation type="submission" date="2020-08" db="EMBL/GenBank/DDBJ databases">
        <title>Genomic Encyclopedia of Type Strains, Phase III (KMG-III): the genomes of soil and plant-associated and newly described type strains.</title>
        <authorList>
            <person name="Whitman W."/>
        </authorList>
    </citation>
    <scope>NUCLEOTIDE SEQUENCE [LARGE SCALE GENOMIC DNA]</scope>
    <source>
        <strain evidence="2 3">CECT 8305</strain>
    </source>
</reference>